<dbReference type="EMBL" id="CP146275">
    <property type="protein sequence ID" value="WWT31388.1"/>
    <property type="molecule type" value="Genomic_DNA"/>
</dbReference>
<dbReference type="RefSeq" id="WP_338606858.1">
    <property type="nucleotide sequence ID" value="NZ_CP146275.1"/>
</dbReference>
<sequence>MTLPPELASLPPPSIVEEIGYETRLQILRDRLVTLFAAAGIDYDVENLETDPAQILLQVSAYQDVLLRQRVNEAIRSSFLAYAAGGDLDVLAQWYDVYRLAGEDDERLRRRIVLAIQGRSPGGTEARYRAIALGADVRVADAAVYTVGRDPTVRVAVFSTEAGGVASPLLLAAVDAALQAPDVRMVNDVIVVASAAQQVVNVVADIWLLPQAPESTIALARDGLVTAWADLSLGRDVTMSWITAMLQVDGVQRVAVTTPAADVVMPFDQAAGLGTVTLNNRGRAF</sequence>
<keyword evidence="3" id="KW-1185">Reference proteome</keyword>
<evidence type="ECO:0000313" key="3">
    <source>
        <dbReference type="Proteomes" id="UP001369958"/>
    </source>
</evidence>
<accession>A0ABZ2I0H2</accession>
<reference evidence="2 3" key="1">
    <citation type="submission" date="2024-02" db="EMBL/GenBank/DDBJ databases">
        <title>Complete genome sequence of Pelagibacterium nitratireducens ZH15.</title>
        <authorList>
            <person name="Zhao L.H."/>
        </authorList>
    </citation>
    <scope>NUCLEOTIDE SEQUENCE [LARGE SCALE GENOMIC DNA]</scope>
    <source>
        <strain evidence="2 3">ZH15</strain>
    </source>
</reference>
<evidence type="ECO:0000259" key="1">
    <source>
        <dbReference type="Pfam" id="PF26079"/>
    </source>
</evidence>
<feature type="domain" description="Baseplate J-like C-terminal" evidence="1">
    <location>
        <begin position="214"/>
        <end position="279"/>
    </location>
</feature>
<dbReference type="InterPro" id="IPR014507">
    <property type="entry name" value="Baseplate_assembly_J_pred"/>
</dbReference>
<name>A0ABZ2I0H2_9HYPH</name>
<organism evidence="2 3">
    <name type="scientific">Pelagibacterium nitratireducens</name>
    <dbReference type="NCBI Taxonomy" id="1046114"/>
    <lineage>
        <taxon>Bacteria</taxon>
        <taxon>Pseudomonadati</taxon>
        <taxon>Pseudomonadota</taxon>
        <taxon>Alphaproteobacteria</taxon>
        <taxon>Hyphomicrobiales</taxon>
        <taxon>Devosiaceae</taxon>
        <taxon>Pelagibacterium</taxon>
    </lineage>
</organism>
<gene>
    <name evidence="2" type="ORF">V6617_10105</name>
</gene>
<evidence type="ECO:0000313" key="2">
    <source>
        <dbReference type="EMBL" id="WWT31388.1"/>
    </source>
</evidence>
<dbReference type="Pfam" id="PF26079">
    <property type="entry name" value="Baseplate_J_C"/>
    <property type="match status" value="1"/>
</dbReference>
<dbReference type="InterPro" id="IPR058530">
    <property type="entry name" value="Baseplate_J-like_C"/>
</dbReference>
<dbReference type="PIRSF" id="PIRSF020481">
    <property type="entry name" value="BAP"/>
    <property type="match status" value="1"/>
</dbReference>
<dbReference type="Proteomes" id="UP001369958">
    <property type="component" value="Chromosome"/>
</dbReference>
<proteinExistence type="predicted"/>
<protein>
    <submittedName>
        <fullName evidence="2">Baseplate J/gp47 family protein</fullName>
    </submittedName>
</protein>